<dbReference type="InterPro" id="IPR014710">
    <property type="entry name" value="RmlC-like_jellyroll"/>
</dbReference>
<proteinExistence type="predicted"/>
<reference evidence="1 2" key="1">
    <citation type="journal article" date="2016" name="G3 (Bethesda)">
        <title>First Draft Assembly and Annotation of the Genome of a California Endemic Oak Quercus lobata Nee (Fagaceae).</title>
        <authorList>
            <person name="Sork V.L."/>
            <person name="Fitz-Gibbon S.T."/>
            <person name="Puiu D."/>
            <person name="Crepeau M."/>
            <person name="Gugger P.F."/>
            <person name="Sherman R."/>
            <person name="Stevens K."/>
            <person name="Langley C.H."/>
            <person name="Pellegrini M."/>
            <person name="Salzberg S.L."/>
        </authorList>
    </citation>
    <scope>NUCLEOTIDE SEQUENCE [LARGE SCALE GENOMIC DNA]</scope>
    <source>
        <strain evidence="1 2">cv. SW786</strain>
    </source>
</reference>
<dbReference type="AlphaFoldDB" id="A0A7N2LL79"/>
<sequence>MTMRTMLKFDGGVCLFTGGAVTCASLHLGEIRPGALRGNHRHHTRNETLVIWGAKTKYRLENSQVVGEGYAEVIIDADEVAVAASPSGTAHALVNVDQIRSSYFIGCQDSILLGGRLMIIELSSVRNIIDNYDKNIAGNRAEPCSSGITCLVYLDVSVNGIGNGNGIGIAKSPDLGHYIHKAKSFFHS</sequence>
<name>A0A7N2LL79_QUELO</name>
<reference evidence="1" key="2">
    <citation type="submission" date="2021-01" db="UniProtKB">
        <authorList>
            <consortium name="EnsemblPlants"/>
        </authorList>
    </citation>
    <scope>IDENTIFICATION</scope>
</reference>
<dbReference type="Gramene" id="QL05p001451:mrna">
    <property type="protein sequence ID" value="QL05p001451:mrna"/>
    <property type="gene ID" value="QL05p001451"/>
</dbReference>
<dbReference type="GO" id="GO:0005768">
    <property type="term" value="C:endosome"/>
    <property type="evidence" value="ECO:0007669"/>
    <property type="project" value="TreeGrafter"/>
</dbReference>
<dbReference type="InParanoid" id="A0A7N2LL79"/>
<dbReference type="PANTHER" id="PTHR37742">
    <property type="entry name" value="OS01G0810200 PROTEIN"/>
    <property type="match status" value="1"/>
</dbReference>
<organism evidence="1 2">
    <name type="scientific">Quercus lobata</name>
    <name type="common">Valley oak</name>
    <dbReference type="NCBI Taxonomy" id="97700"/>
    <lineage>
        <taxon>Eukaryota</taxon>
        <taxon>Viridiplantae</taxon>
        <taxon>Streptophyta</taxon>
        <taxon>Embryophyta</taxon>
        <taxon>Tracheophyta</taxon>
        <taxon>Spermatophyta</taxon>
        <taxon>Magnoliopsida</taxon>
        <taxon>eudicotyledons</taxon>
        <taxon>Gunneridae</taxon>
        <taxon>Pentapetalae</taxon>
        <taxon>rosids</taxon>
        <taxon>fabids</taxon>
        <taxon>Fagales</taxon>
        <taxon>Fagaceae</taxon>
        <taxon>Quercus</taxon>
    </lineage>
</organism>
<evidence type="ECO:0000313" key="2">
    <source>
        <dbReference type="Proteomes" id="UP000594261"/>
    </source>
</evidence>
<dbReference type="EnsemblPlants" id="QL05p001451:mrna">
    <property type="protein sequence ID" value="QL05p001451:mrna"/>
    <property type="gene ID" value="QL05p001451"/>
</dbReference>
<dbReference type="Gene3D" id="2.60.120.10">
    <property type="entry name" value="Jelly Rolls"/>
    <property type="match status" value="1"/>
</dbReference>
<evidence type="ECO:0000313" key="1">
    <source>
        <dbReference type="EnsemblPlants" id="QL05p001451:mrna"/>
    </source>
</evidence>
<keyword evidence="2" id="KW-1185">Reference proteome</keyword>
<protein>
    <submittedName>
        <fullName evidence="1">Uncharacterized protein</fullName>
    </submittedName>
</protein>
<dbReference type="GO" id="GO:0005802">
    <property type="term" value="C:trans-Golgi network"/>
    <property type="evidence" value="ECO:0007669"/>
    <property type="project" value="TreeGrafter"/>
</dbReference>
<accession>A0A7N2LL79</accession>
<dbReference type="Proteomes" id="UP000594261">
    <property type="component" value="Chromosome 5"/>
</dbReference>
<dbReference type="PANTHER" id="PTHR37742:SF1">
    <property type="entry name" value="OS01G0810200 PROTEIN"/>
    <property type="match status" value="1"/>
</dbReference>
<dbReference type="EMBL" id="LRBV02000005">
    <property type="status" value="NOT_ANNOTATED_CDS"/>
    <property type="molecule type" value="Genomic_DNA"/>
</dbReference>